<sequence length="318" mass="34683">MALLEVQGVSVSFRRARGWFGHEENLVIQDLDLSVNEGEIVAVVGASGSGKSVLAQAIMGILPANAKLEGRISYAGETLTLERQLHLRGDELVYIPQSVSYLDPLLKVGRQVHPVSQKTGRKHGSTLRSTMQKAEQELTGRYGLPHGTSGKYPFELSGGMARRVLMATATSGAPKLIIADEPTPGIHPEVLSETMKHFRQLANEGVGILWITHDITTALTAADRISVFYAGFNVETAQVCDFTGKGERLRHPYTKALWSALPQNEFQPLSGTQPVAGWQRVEGCSFAPRCIKATTDCTNERPELRKVRGGEVRCIHAT</sequence>
<evidence type="ECO:0000259" key="16">
    <source>
        <dbReference type="PROSITE" id="PS50893"/>
    </source>
</evidence>
<evidence type="ECO:0000256" key="13">
    <source>
        <dbReference type="ARBA" id="ARBA00039098"/>
    </source>
</evidence>
<evidence type="ECO:0000313" key="18">
    <source>
        <dbReference type="Proteomes" id="UP000037688"/>
    </source>
</evidence>
<dbReference type="PANTHER" id="PTHR43297">
    <property type="entry name" value="OLIGOPEPTIDE TRANSPORT ATP-BINDING PROTEIN APPD"/>
    <property type="match status" value="1"/>
</dbReference>
<dbReference type="GO" id="GO:0015413">
    <property type="term" value="F:ABC-type nickel transporter activity"/>
    <property type="evidence" value="ECO:0007669"/>
    <property type="project" value="UniProtKB-EC"/>
</dbReference>
<dbReference type="InterPro" id="IPR003593">
    <property type="entry name" value="AAA+_ATPase"/>
</dbReference>
<evidence type="ECO:0000256" key="3">
    <source>
        <dbReference type="ARBA" id="ARBA00022448"/>
    </source>
</evidence>
<dbReference type="NCBIfam" id="TIGR01727">
    <property type="entry name" value="oligo_HPY"/>
    <property type="match status" value="1"/>
</dbReference>
<dbReference type="Pfam" id="PF00005">
    <property type="entry name" value="ABC_tran"/>
    <property type="match status" value="1"/>
</dbReference>
<evidence type="ECO:0000256" key="2">
    <source>
        <dbReference type="ARBA" id="ARBA00005417"/>
    </source>
</evidence>
<protein>
    <recommendedName>
        <fullName evidence="14">Nickel import system ATP-binding protein NikD</fullName>
        <ecNumber evidence="13">7.2.2.11</ecNumber>
    </recommendedName>
</protein>
<dbReference type="GO" id="GO:0016887">
    <property type="term" value="F:ATP hydrolysis activity"/>
    <property type="evidence" value="ECO:0007669"/>
    <property type="project" value="InterPro"/>
</dbReference>
<comment type="subunit">
    <text evidence="12">The complex is composed of two ATP-binding proteins (NikD and NikE), two transmembrane proteins (NikB and NikC) and a solute-binding protein (NikA).</text>
</comment>
<keyword evidence="3" id="KW-0813">Transport</keyword>
<gene>
    <name evidence="17" type="ORF">AMS66_28320</name>
</gene>
<dbReference type="InterPro" id="IPR027417">
    <property type="entry name" value="P-loop_NTPase"/>
</dbReference>
<dbReference type="PATRIC" id="fig|1705561.3.peg.5968"/>
<keyword evidence="8" id="KW-1278">Translocase</keyword>
<evidence type="ECO:0000256" key="12">
    <source>
        <dbReference type="ARBA" id="ARBA00038669"/>
    </source>
</evidence>
<dbReference type="PROSITE" id="PS50893">
    <property type="entry name" value="ABC_TRANSPORTER_2"/>
    <property type="match status" value="1"/>
</dbReference>
<evidence type="ECO:0000256" key="6">
    <source>
        <dbReference type="ARBA" id="ARBA00022741"/>
    </source>
</evidence>
<comment type="catalytic activity">
    <reaction evidence="15">
        <text>Ni(2+)(out) + ATP + H2O = Ni(2+)(in) + ADP + phosphate + H(+)</text>
        <dbReference type="Rhea" id="RHEA:15557"/>
        <dbReference type="ChEBI" id="CHEBI:15377"/>
        <dbReference type="ChEBI" id="CHEBI:15378"/>
        <dbReference type="ChEBI" id="CHEBI:30616"/>
        <dbReference type="ChEBI" id="CHEBI:43474"/>
        <dbReference type="ChEBI" id="CHEBI:49786"/>
        <dbReference type="ChEBI" id="CHEBI:456216"/>
        <dbReference type="EC" id="7.2.2.11"/>
    </reaction>
    <physiologicalReaction direction="left-to-right" evidence="15">
        <dbReference type="Rhea" id="RHEA:15558"/>
    </physiologicalReaction>
</comment>
<keyword evidence="6" id="KW-0547">Nucleotide-binding</keyword>
<comment type="subcellular location">
    <subcellularLocation>
        <location evidence="1">Cell membrane</location>
        <topology evidence="1">Peripheral membrane protein</topology>
    </subcellularLocation>
</comment>
<organism evidence="17 18">
    <name type="scientific">Paenibacillus xylanivorans</name>
    <dbReference type="NCBI Taxonomy" id="1705561"/>
    <lineage>
        <taxon>Bacteria</taxon>
        <taxon>Bacillati</taxon>
        <taxon>Bacillota</taxon>
        <taxon>Bacilli</taxon>
        <taxon>Bacillales</taxon>
        <taxon>Paenibacillaceae</taxon>
        <taxon>Paenibacillus</taxon>
    </lineage>
</organism>
<evidence type="ECO:0000256" key="9">
    <source>
        <dbReference type="ARBA" id="ARBA00023065"/>
    </source>
</evidence>
<evidence type="ECO:0000256" key="10">
    <source>
        <dbReference type="ARBA" id="ARBA00023112"/>
    </source>
</evidence>
<comment type="caution">
    <text evidence="17">The sequence shown here is derived from an EMBL/GenBank/DDBJ whole genome shotgun (WGS) entry which is preliminary data.</text>
</comment>
<evidence type="ECO:0000256" key="1">
    <source>
        <dbReference type="ARBA" id="ARBA00004202"/>
    </source>
</evidence>
<name>A0A0M9BIG3_9BACL</name>
<dbReference type="Gene3D" id="3.40.50.300">
    <property type="entry name" value="P-loop containing nucleotide triphosphate hydrolases"/>
    <property type="match status" value="1"/>
</dbReference>
<evidence type="ECO:0000256" key="11">
    <source>
        <dbReference type="ARBA" id="ARBA00023136"/>
    </source>
</evidence>
<proteinExistence type="inferred from homology"/>
<comment type="similarity">
    <text evidence="2">Belongs to the ABC transporter superfamily.</text>
</comment>
<evidence type="ECO:0000256" key="8">
    <source>
        <dbReference type="ARBA" id="ARBA00022967"/>
    </source>
</evidence>
<dbReference type="EMBL" id="LITU01000082">
    <property type="protein sequence ID" value="KOY12948.1"/>
    <property type="molecule type" value="Genomic_DNA"/>
</dbReference>
<keyword evidence="18" id="KW-1185">Reference proteome</keyword>
<dbReference type="RefSeq" id="WP_053783962.1">
    <property type="nucleotide sequence ID" value="NZ_LITU01000082.1"/>
</dbReference>
<keyword evidence="10" id="KW-0921">Nickel transport</keyword>
<keyword evidence="4" id="KW-1003">Cell membrane</keyword>
<dbReference type="PANTHER" id="PTHR43297:SF13">
    <property type="entry name" value="NICKEL ABC TRANSPORTER, ATP-BINDING PROTEIN"/>
    <property type="match status" value="1"/>
</dbReference>
<accession>A0A0M9BIG3</accession>
<dbReference type="GO" id="GO:0005886">
    <property type="term" value="C:plasma membrane"/>
    <property type="evidence" value="ECO:0007669"/>
    <property type="project" value="UniProtKB-SubCell"/>
</dbReference>
<evidence type="ECO:0000256" key="14">
    <source>
        <dbReference type="ARBA" id="ARBA00044143"/>
    </source>
</evidence>
<keyword evidence="5" id="KW-0533">Nickel</keyword>
<evidence type="ECO:0000256" key="4">
    <source>
        <dbReference type="ARBA" id="ARBA00022475"/>
    </source>
</evidence>
<dbReference type="InterPro" id="IPR003439">
    <property type="entry name" value="ABC_transporter-like_ATP-bd"/>
</dbReference>
<dbReference type="GO" id="GO:0015833">
    <property type="term" value="P:peptide transport"/>
    <property type="evidence" value="ECO:0007669"/>
    <property type="project" value="InterPro"/>
</dbReference>
<dbReference type="InterPro" id="IPR017871">
    <property type="entry name" value="ABC_transporter-like_CS"/>
</dbReference>
<evidence type="ECO:0000256" key="15">
    <source>
        <dbReference type="ARBA" id="ARBA00048610"/>
    </source>
</evidence>
<dbReference type="InterPro" id="IPR013563">
    <property type="entry name" value="Oligopep_ABC_C"/>
</dbReference>
<dbReference type="SMART" id="SM00382">
    <property type="entry name" value="AAA"/>
    <property type="match status" value="1"/>
</dbReference>
<dbReference type="OrthoDB" id="9802264at2"/>
<dbReference type="AlphaFoldDB" id="A0A0M9BIG3"/>
<evidence type="ECO:0000256" key="5">
    <source>
        <dbReference type="ARBA" id="ARBA00022596"/>
    </source>
</evidence>
<dbReference type="Pfam" id="PF08352">
    <property type="entry name" value="oligo_HPY"/>
    <property type="match status" value="1"/>
</dbReference>
<dbReference type="GO" id="GO:0005524">
    <property type="term" value="F:ATP binding"/>
    <property type="evidence" value="ECO:0007669"/>
    <property type="project" value="UniProtKB-KW"/>
</dbReference>
<dbReference type="EC" id="7.2.2.11" evidence="13"/>
<feature type="domain" description="ABC transporter" evidence="16">
    <location>
        <begin position="6"/>
        <end position="255"/>
    </location>
</feature>
<reference evidence="17 18" key="1">
    <citation type="submission" date="2015-08" db="EMBL/GenBank/DDBJ databases">
        <title>Draft genome sequence of cellulolytic and xylanolytic Paenibacillus sp. A59, isolated from a decaying forest soil from Patagonia, Argentina.</title>
        <authorList>
            <person name="Ghio S."/>
            <person name="Caceres A.M."/>
            <person name="Talia P."/>
            <person name="Grasso D."/>
            <person name="Campos E."/>
        </authorList>
    </citation>
    <scope>NUCLEOTIDE SEQUENCE [LARGE SCALE GENOMIC DNA]</scope>
    <source>
        <strain evidence="17 18">A59</strain>
    </source>
</reference>
<dbReference type="InterPro" id="IPR050388">
    <property type="entry name" value="ABC_Ni/Peptide_Import"/>
</dbReference>
<keyword evidence="9" id="KW-0406">Ion transport</keyword>
<keyword evidence="7 17" id="KW-0067">ATP-binding</keyword>
<dbReference type="SUPFAM" id="SSF52540">
    <property type="entry name" value="P-loop containing nucleoside triphosphate hydrolases"/>
    <property type="match status" value="1"/>
</dbReference>
<dbReference type="Proteomes" id="UP000037688">
    <property type="component" value="Unassembled WGS sequence"/>
</dbReference>
<evidence type="ECO:0000256" key="7">
    <source>
        <dbReference type="ARBA" id="ARBA00022840"/>
    </source>
</evidence>
<dbReference type="PROSITE" id="PS00211">
    <property type="entry name" value="ABC_TRANSPORTER_1"/>
    <property type="match status" value="1"/>
</dbReference>
<evidence type="ECO:0000313" key="17">
    <source>
        <dbReference type="EMBL" id="KOY12948.1"/>
    </source>
</evidence>
<keyword evidence="11" id="KW-0472">Membrane</keyword>